<feature type="compositionally biased region" description="Polar residues" evidence="1">
    <location>
        <begin position="1"/>
        <end position="23"/>
    </location>
</feature>
<dbReference type="AlphaFoldDB" id="A0A448WDW4"/>
<feature type="compositionally biased region" description="Polar residues" evidence="1">
    <location>
        <begin position="31"/>
        <end position="52"/>
    </location>
</feature>
<organism evidence="2 3">
    <name type="scientific">Protopolystoma xenopodis</name>
    <dbReference type="NCBI Taxonomy" id="117903"/>
    <lineage>
        <taxon>Eukaryota</taxon>
        <taxon>Metazoa</taxon>
        <taxon>Spiralia</taxon>
        <taxon>Lophotrochozoa</taxon>
        <taxon>Platyhelminthes</taxon>
        <taxon>Monogenea</taxon>
        <taxon>Polyopisthocotylea</taxon>
        <taxon>Polystomatidea</taxon>
        <taxon>Polystomatidae</taxon>
        <taxon>Protopolystoma</taxon>
    </lineage>
</organism>
<dbReference type="EMBL" id="CAAALY010006235">
    <property type="protein sequence ID" value="VEL09398.1"/>
    <property type="molecule type" value="Genomic_DNA"/>
</dbReference>
<gene>
    <name evidence="2" type="ORF">PXEA_LOCUS2838</name>
</gene>
<reference evidence="2" key="1">
    <citation type="submission" date="2018-11" db="EMBL/GenBank/DDBJ databases">
        <authorList>
            <consortium name="Pathogen Informatics"/>
        </authorList>
    </citation>
    <scope>NUCLEOTIDE SEQUENCE</scope>
</reference>
<evidence type="ECO:0000256" key="1">
    <source>
        <dbReference type="SAM" id="MobiDB-lite"/>
    </source>
</evidence>
<comment type="caution">
    <text evidence="2">The sequence shown here is derived from an EMBL/GenBank/DDBJ whole genome shotgun (WGS) entry which is preliminary data.</text>
</comment>
<protein>
    <submittedName>
        <fullName evidence="2">Uncharacterized protein</fullName>
    </submittedName>
</protein>
<sequence>MIYKSPTNLPITLSGSQRTSNDGSVCARPFTGSTQSSLASNGPDQTRGSLASVSGDRGDFAQFGVGLRRSTEQSGLPRGQQNQPQPEPGSSRRQSLAPLDTASEASGSQSGRRGRRPGEICLDDEQATLAAARACDEMIMAAAMGIRSPIQIGPGRAGYFDEEDEEQAELDKEELEQRERGKHDLGYIETQMIILCSPGFLGRVFRHLQELTPCAIVAMSSDHCLDTLLRLARILVCMVTELQLIKITLKFTSSPISCYMIASPLPPSFLVSALAHSPTSPFYLNLCVPSSVPLQTTCITKKMDTNWDIYQERHLINRILFACIRGDLPLAKSALLSLSQFYTHTHTHTYTHICTFAPLASHILLWNHSRIPEEELAEFELYAGALDSCDEVDFERHSGYLGPLEEEGEDALQQQQHYQQEHYLQQLKDTLRRHRGSGFSREEEDQWK</sequence>
<keyword evidence="3" id="KW-1185">Reference proteome</keyword>
<feature type="region of interest" description="Disordered" evidence="1">
    <location>
        <begin position="1"/>
        <end position="120"/>
    </location>
</feature>
<evidence type="ECO:0000313" key="3">
    <source>
        <dbReference type="Proteomes" id="UP000784294"/>
    </source>
</evidence>
<accession>A0A448WDW4</accession>
<dbReference type="Proteomes" id="UP000784294">
    <property type="component" value="Unassembled WGS sequence"/>
</dbReference>
<name>A0A448WDW4_9PLAT</name>
<evidence type="ECO:0000313" key="2">
    <source>
        <dbReference type="EMBL" id="VEL09398.1"/>
    </source>
</evidence>
<proteinExistence type="predicted"/>